<proteinExistence type="predicted"/>
<sequence>MPSLRSSTSDPQVTALCGRIVIHPDVGQSANGCSCPFSSRGHETGTPPGMTVSRRVAPINSVSTLGWTAADATSPSSQSSAANVTSLHRPRRPRDIVSD</sequence>
<dbReference type="Proteomes" id="UP000805193">
    <property type="component" value="Unassembled WGS sequence"/>
</dbReference>
<accession>A0AC60Q9F0</accession>
<evidence type="ECO:0000313" key="2">
    <source>
        <dbReference type="Proteomes" id="UP000805193"/>
    </source>
</evidence>
<protein>
    <submittedName>
        <fullName evidence="1">Uncharacterized protein</fullName>
    </submittedName>
</protein>
<dbReference type="EMBL" id="JABSTQ010009337">
    <property type="protein sequence ID" value="KAG0430296.1"/>
    <property type="molecule type" value="Genomic_DNA"/>
</dbReference>
<name>A0AC60Q9F0_IXOPE</name>
<keyword evidence="2" id="KW-1185">Reference proteome</keyword>
<comment type="caution">
    <text evidence="1">The sequence shown here is derived from an EMBL/GenBank/DDBJ whole genome shotgun (WGS) entry which is preliminary data.</text>
</comment>
<gene>
    <name evidence="1" type="ORF">HPB47_022826</name>
</gene>
<organism evidence="1 2">
    <name type="scientific">Ixodes persulcatus</name>
    <name type="common">Taiga tick</name>
    <dbReference type="NCBI Taxonomy" id="34615"/>
    <lineage>
        <taxon>Eukaryota</taxon>
        <taxon>Metazoa</taxon>
        <taxon>Ecdysozoa</taxon>
        <taxon>Arthropoda</taxon>
        <taxon>Chelicerata</taxon>
        <taxon>Arachnida</taxon>
        <taxon>Acari</taxon>
        <taxon>Parasitiformes</taxon>
        <taxon>Ixodida</taxon>
        <taxon>Ixodoidea</taxon>
        <taxon>Ixodidae</taxon>
        <taxon>Ixodinae</taxon>
        <taxon>Ixodes</taxon>
    </lineage>
</organism>
<reference evidence="1 2" key="1">
    <citation type="journal article" date="2020" name="Cell">
        <title>Large-Scale Comparative Analyses of Tick Genomes Elucidate Their Genetic Diversity and Vector Capacities.</title>
        <authorList>
            <consortium name="Tick Genome and Microbiome Consortium (TIGMIC)"/>
            <person name="Jia N."/>
            <person name="Wang J."/>
            <person name="Shi W."/>
            <person name="Du L."/>
            <person name="Sun Y."/>
            <person name="Zhan W."/>
            <person name="Jiang J.F."/>
            <person name="Wang Q."/>
            <person name="Zhang B."/>
            <person name="Ji P."/>
            <person name="Bell-Sakyi L."/>
            <person name="Cui X.M."/>
            <person name="Yuan T.T."/>
            <person name="Jiang B.G."/>
            <person name="Yang W.F."/>
            <person name="Lam T.T."/>
            <person name="Chang Q.C."/>
            <person name="Ding S.J."/>
            <person name="Wang X.J."/>
            <person name="Zhu J.G."/>
            <person name="Ruan X.D."/>
            <person name="Zhao L."/>
            <person name="Wei J.T."/>
            <person name="Ye R.Z."/>
            <person name="Que T.C."/>
            <person name="Du C.H."/>
            <person name="Zhou Y.H."/>
            <person name="Cheng J.X."/>
            <person name="Dai P.F."/>
            <person name="Guo W.B."/>
            <person name="Han X.H."/>
            <person name="Huang E.J."/>
            <person name="Li L.F."/>
            <person name="Wei W."/>
            <person name="Gao Y.C."/>
            <person name="Liu J.Z."/>
            <person name="Shao H.Z."/>
            <person name="Wang X."/>
            <person name="Wang C.C."/>
            <person name="Yang T.C."/>
            <person name="Huo Q.B."/>
            <person name="Li W."/>
            <person name="Chen H.Y."/>
            <person name="Chen S.E."/>
            <person name="Zhou L.G."/>
            <person name="Ni X.B."/>
            <person name="Tian J.H."/>
            <person name="Sheng Y."/>
            <person name="Liu T."/>
            <person name="Pan Y.S."/>
            <person name="Xia L.Y."/>
            <person name="Li J."/>
            <person name="Zhao F."/>
            <person name="Cao W.C."/>
        </authorList>
    </citation>
    <scope>NUCLEOTIDE SEQUENCE [LARGE SCALE GENOMIC DNA]</scope>
    <source>
        <strain evidence="1">Iper-2018</strain>
    </source>
</reference>
<evidence type="ECO:0000313" key="1">
    <source>
        <dbReference type="EMBL" id="KAG0430296.1"/>
    </source>
</evidence>